<dbReference type="SUPFAM" id="SSF50249">
    <property type="entry name" value="Nucleic acid-binding proteins"/>
    <property type="match status" value="1"/>
</dbReference>
<gene>
    <name evidence="6" type="primary">rpsQ</name>
    <name evidence="7" type="ORF">A2801_01250</name>
</gene>
<name>A0A1F7YSH5_9BACT</name>
<dbReference type="InterPro" id="IPR000266">
    <property type="entry name" value="Ribosomal_uS17"/>
</dbReference>
<dbReference type="GO" id="GO:0019843">
    <property type="term" value="F:rRNA binding"/>
    <property type="evidence" value="ECO:0007669"/>
    <property type="project" value="UniProtKB-UniRule"/>
</dbReference>
<dbReference type="InterPro" id="IPR019984">
    <property type="entry name" value="Ribosomal_uS17_bact/chlr"/>
</dbReference>
<evidence type="ECO:0000256" key="5">
    <source>
        <dbReference type="ARBA" id="ARBA00023274"/>
    </source>
</evidence>
<dbReference type="GO" id="GO:0022627">
    <property type="term" value="C:cytosolic small ribosomal subunit"/>
    <property type="evidence" value="ECO:0007669"/>
    <property type="project" value="TreeGrafter"/>
</dbReference>
<protein>
    <recommendedName>
        <fullName evidence="6">Small ribosomal subunit protein uS17</fullName>
    </recommendedName>
</protein>
<evidence type="ECO:0000256" key="2">
    <source>
        <dbReference type="ARBA" id="ARBA00022730"/>
    </source>
</evidence>
<sequence>MKIFTGVVTHTKMAKTATVAIERTVSHPIYDKRQKRIKAYHVHDEMGAKPGDTVKFVACRPISKLKRWKVIEVISGEVKPKKSKKK</sequence>
<comment type="similarity">
    <text evidence="1 6">Belongs to the universal ribosomal protein uS17 family.</text>
</comment>
<dbReference type="PANTHER" id="PTHR10744:SF1">
    <property type="entry name" value="SMALL RIBOSOMAL SUBUNIT PROTEIN US17M"/>
    <property type="match status" value="1"/>
</dbReference>
<evidence type="ECO:0000256" key="3">
    <source>
        <dbReference type="ARBA" id="ARBA00022884"/>
    </source>
</evidence>
<reference evidence="7 8" key="1">
    <citation type="journal article" date="2016" name="Nat. Commun.">
        <title>Thousands of microbial genomes shed light on interconnected biogeochemical processes in an aquifer system.</title>
        <authorList>
            <person name="Anantharaman K."/>
            <person name="Brown C.T."/>
            <person name="Hug L.A."/>
            <person name="Sharon I."/>
            <person name="Castelle C.J."/>
            <person name="Probst A.J."/>
            <person name="Thomas B.C."/>
            <person name="Singh A."/>
            <person name="Wilkins M.J."/>
            <person name="Karaoz U."/>
            <person name="Brodie E.L."/>
            <person name="Williams K.H."/>
            <person name="Hubbard S.S."/>
            <person name="Banfield J.F."/>
        </authorList>
    </citation>
    <scope>NUCLEOTIDE SEQUENCE [LARGE SCALE GENOMIC DNA]</scope>
</reference>
<dbReference type="InterPro" id="IPR012340">
    <property type="entry name" value="NA-bd_OB-fold"/>
</dbReference>
<evidence type="ECO:0000313" key="8">
    <source>
        <dbReference type="Proteomes" id="UP000177263"/>
    </source>
</evidence>
<dbReference type="AlphaFoldDB" id="A0A1F7YSH5"/>
<dbReference type="NCBIfam" id="NF004123">
    <property type="entry name" value="PRK05610.1"/>
    <property type="match status" value="1"/>
</dbReference>
<dbReference type="STRING" id="1802500.A2801_01250"/>
<evidence type="ECO:0000256" key="4">
    <source>
        <dbReference type="ARBA" id="ARBA00022980"/>
    </source>
</evidence>
<dbReference type="Proteomes" id="UP000177263">
    <property type="component" value="Unassembled WGS sequence"/>
</dbReference>
<keyword evidence="3 6" id="KW-0694">RNA-binding</keyword>
<evidence type="ECO:0000256" key="6">
    <source>
        <dbReference type="HAMAP-Rule" id="MF_01345"/>
    </source>
</evidence>
<accession>A0A1F7YSH5</accession>
<evidence type="ECO:0000256" key="1">
    <source>
        <dbReference type="ARBA" id="ARBA00010254"/>
    </source>
</evidence>
<dbReference type="PRINTS" id="PR00973">
    <property type="entry name" value="RIBOSOMALS17"/>
</dbReference>
<dbReference type="GO" id="GO:0003735">
    <property type="term" value="F:structural constituent of ribosome"/>
    <property type="evidence" value="ECO:0007669"/>
    <property type="project" value="InterPro"/>
</dbReference>
<keyword evidence="5 6" id="KW-0687">Ribonucleoprotein</keyword>
<keyword evidence="2 6" id="KW-0699">rRNA-binding</keyword>
<keyword evidence="4 6" id="KW-0689">Ribosomal protein</keyword>
<comment type="subunit">
    <text evidence="6">Part of the 30S ribosomal subunit.</text>
</comment>
<evidence type="ECO:0000313" key="7">
    <source>
        <dbReference type="EMBL" id="OGM30256.1"/>
    </source>
</evidence>
<dbReference type="PANTHER" id="PTHR10744">
    <property type="entry name" value="40S RIBOSOMAL PROTEIN S11 FAMILY MEMBER"/>
    <property type="match status" value="1"/>
</dbReference>
<organism evidence="7 8">
    <name type="scientific">Candidatus Woesebacteria bacterium RIFCSPHIGHO2_01_FULL_41_10</name>
    <dbReference type="NCBI Taxonomy" id="1802500"/>
    <lineage>
        <taxon>Bacteria</taxon>
        <taxon>Candidatus Woeseibacteriota</taxon>
    </lineage>
</organism>
<dbReference type="Gene3D" id="2.40.50.140">
    <property type="entry name" value="Nucleic acid-binding proteins"/>
    <property type="match status" value="1"/>
</dbReference>
<dbReference type="EMBL" id="MGGM01000002">
    <property type="protein sequence ID" value="OGM30256.1"/>
    <property type="molecule type" value="Genomic_DNA"/>
</dbReference>
<proteinExistence type="inferred from homology"/>
<dbReference type="CDD" id="cd00364">
    <property type="entry name" value="Ribosomal_uS17"/>
    <property type="match status" value="1"/>
</dbReference>
<dbReference type="HAMAP" id="MF_01345_B">
    <property type="entry name" value="Ribosomal_uS17_B"/>
    <property type="match status" value="1"/>
</dbReference>
<dbReference type="GO" id="GO:0006412">
    <property type="term" value="P:translation"/>
    <property type="evidence" value="ECO:0007669"/>
    <property type="project" value="UniProtKB-UniRule"/>
</dbReference>
<comment type="function">
    <text evidence="6">One of the primary rRNA binding proteins, it binds specifically to the 5'-end of 16S ribosomal RNA.</text>
</comment>
<dbReference type="Pfam" id="PF00366">
    <property type="entry name" value="Ribosomal_S17"/>
    <property type="match status" value="1"/>
</dbReference>
<comment type="caution">
    <text evidence="7">The sequence shown here is derived from an EMBL/GenBank/DDBJ whole genome shotgun (WGS) entry which is preliminary data.</text>
</comment>